<dbReference type="AlphaFoldDB" id="A0A7W9A3C4"/>
<organism evidence="7 8">
    <name type="scientific">Brevundimonas halotolerans</name>
    <dbReference type="NCBI Taxonomy" id="69670"/>
    <lineage>
        <taxon>Bacteria</taxon>
        <taxon>Pseudomonadati</taxon>
        <taxon>Pseudomonadota</taxon>
        <taxon>Alphaproteobacteria</taxon>
        <taxon>Caulobacterales</taxon>
        <taxon>Caulobacteraceae</taxon>
        <taxon>Brevundimonas</taxon>
    </lineage>
</organism>
<comment type="caution">
    <text evidence="7">The sequence shown here is derived from an EMBL/GenBank/DDBJ whole genome shotgun (WGS) entry which is preliminary data.</text>
</comment>
<dbReference type="GO" id="GO:0010181">
    <property type="term" value="F:FMN binding"/>
    <property type="evidence" value="ECO:0007669"/>
    <property type="project" value="InterPro"/>
</dbReference>
<dbReference type="InterPro" id="IPR001094">
    <property type="entry name" value="Flavdoxin-like"/>
</dbReference>
<dbReference type="Pfam" id="PF00175">
    <property type="entry name" value="NAD_binding_1"/>
    <property type="match status" value="1"/>
</dbReference>
<reference evidence="7 8" key="1">
    <citation type="submission" date="2020-08" db="EMBL/GenBank/DDBJ databases">
        <title>Genomic Encyclopedia of Type Strains, Phase IV (KMG-IV): sequencing the most valuable type-strain genomes for metagenomic binning, comparative biology and taxonomic classification.</title>
        <authorList>
            <person name="Goeker M."/>
        </authorList>
    </citation>
    <scope>NUCLEOTIDE SEQUENCE [LARGE SCALE GENOMIC DNA]</scope>
    <source>
        <strain evidence="7 8">DSM 24448</strain>
    </source>
</reference>
<keyword evidence="7" id="KW-0560">Oxidoreductase</keyword>
<dbReference type="PRINTS" id="PR00371">
    <property type="entry name" value="FPNCR"/>
</dbReference>
<feature type="domain" description="Flavodoxin-like" evidence="5">
    <location>
        <begin position="36"/>
        <end position="173"/>
    </location>
</feature>
<proteinExistence type="predicted"/>
<protein>
    <recommendedName>
        <fullName evidence="4">NADPH--hemoprotein reductase</fullName>
        <ecNumber evidence="4">1.6.2.4</ecNumber>
    </recommendedName>
</protein>
<keyword evidence="1" id="KW-0285">Flavoprotein</keyword>
<dbReference type="Gene3D" id="3.40.50.360">
    <property type="match status" value="1"/>
</dbReference>
<dbReference type="Gene3D" id="3.40.50.80">
    <property type="entry name" value="Nucleotide-binding domain of ferredoxin-NADP reductase (FNR) module"/>
    <property type="match status" value="1"/>
</dbReference>
<evidence type="ECO:0000256" key="4">
    <source>
        <dbReference type="ARBA" id="ARBA00023797"/>
    </source>
</evidence>
<evidence type="ECO:0000313" key="7">
    <source>
        <dbReference type="EMBL" id="MBB5660573.1"/>
    </source>
</evidence>
<dbReference type="InterPro" id="IPR017938">
    <property type="entry name" value="Riboflavin_synthase-like_b-brl"/>
</dbReference>
<dbReference type="GO" id="GO:0050660">
    <property type="term" value="F:flavin adenine dinucleotide binding"/>
    <property type="evidence" value="ECO:0007669"/>
    <property type="project" value="TreeGrafter"/>
</dbReference>
<name>A0A7W9A3C4_9CAUL</name>
<dbReference type="SUPFAM" id="SSF52218">
    <property type="entry name" value="Flavoproteins"/>
    <property type="match status" value="1"/>
</dbReference>
<dbReference type="InterPro" id="IPR001709">
    <property type="entry name" value="Flavoprot_Pyr_Nucl_cyt_Rdtase"/>
</dbReference>
<dbReference type="InterPro" id="IPR039261">
    <property type="entry name" value="FNR_nucleotide-bd"/>
</dbReference>
<keyword evidence="3" id="KW-0813">Transport</keyword>
<dbReference type="PANTHER" id="PTHR19384:SF17">
    <property type="entry name" value="NADPH--CYTOCHROME P450 REDUCTASE"/>
    <property type="match status" value="1"/>
</dbReference>
<sequence>MGGELWAATAVLAWAGLTAWSLRPRPAPGAIAEAATLVVHASQTGSAEALAEETATALSATGLSVQRLGLSQLTPELLAKAERLFLIAATTGEGDAPDEATGFLRRLMPTPPDLSHLQVGVLALGDSSYGHYCGFGRALDSWLARAGATALFDRVEVDRLDPGALAHWRHQLTAVTGATFARETRSRPHRPWRLERRAHLNPGSPGRPVYRLRLRPIGDMPDWRAGDVAEVELPEAVAGQPGQLRDYSIATVPADRAMDLIIRETVRPDGTPGLASTWLLDRCRIGETVPLRIRPNRTFHGPDATGPLILIGNGTGLGGLVAHLSERARAAKPGPAWLVFGERTAAHDALLDQRLQGWLASGVLTRLDRAFSRDKGGARYVQDILQAEADTVRDWVERGATIMVCGSLKGMAPAVHAALRDILDEDRLLDLREAGRYRRDVY</sequence>
<dbReference type="PROSITE" id="PS51384">
    <property type="entry name" value="FAD_FR"/>
    <property type="match status" value="1"/>
</dbReference>
<dbReference type="PROSITE" id="PS50902">
    <property type="entry name" value="FLAVODOXIN_LIKE"/>
    <property type="match status" value="1"/>
</dbReference>
<dbReference type="InterPro" id="IPR001433">
    <property type="entry name" value="OxRdtase_FAD/NAD-bd"/>
</dbReference>
<dbReference type="InterPro" id="IPR008254">
    <property type="entry name" value="Flavodoxin/NO_synth"/>
</dbReference>
<accession>A0A7W9A3C4</accession>
<evidence type="ECO:0000256" key="3">
    <source>
        <dbReference type="ARBA" id="ARBA00022982"/>
    </source>
</evidence>
<keyword evidence="8" id="KW-1185">Reference proteome</keyword>
<dbReference type="EMBL" id="JACIJB010000004">
    <property type="protein sequence ID" value="MBB5660573.1"/>
    <property type="molecule type" value="Genomic_DNA"/>
</dbReference>
<evidence type="ECO:0000256" key="1">
    <source>
        <dbReference type="ARBA" id="ARBA00022630"/>
    </source>
</evidence>
<dbReference type="PRINTS" id="PR00369">
    <property type="entry name" value="FLAVODOXIN"/>
</dbReference>
<dbReference type="GO" id="GO:0005829">
    <property type="term" value="C:cytosol"/>
    <property type="evidence" value="ECO:0007669"/>
    <property type="project" value="TreeGrafter"/>
</dbReference>
<dbReference type="GO" id="GO:0003958">
    <property type="term" value="F:NADPH-hemoprotein reductase activity"/>
    <property type="evidence" value="ECO:0007669"/>
    <property type="project" value="UniProtKB-EC"/>
</dbReference>
<evidence type="ECO:0000313" key="8">
    <source>
        <dbReference type="Proteomes" id="UP000548978"/>
    </source>
</evidence>
<evidence type="ECO:0000259" key="5">
    <source>
        <dbReference type="PROSITE" id="PS50902"/>
    </source>
</evidence>
<keyword evidence="2" id="KW-0288">FMN</keyword>
<gene>
    <name evidence="7" type="ORF">FHS65_001319</name>
</gene>
<feature type="domain" description="FAD-binding FR-type" evidence="6">
    <location>
        <begin position="187"/>
        <end position="302"/>
    </location>
</feature>
<dbReference type="PANTHER" id="PTHR19384">
    <property type="entry name" value="NITRIC OXIDE SYNTHASE-RELATED"/>
    <property type="match status" value="1"/>
</dbReference>
<dbReference type="InterPro" id="IPR029039">
    <property type="entry name" value="Flavoprotein-like_sf"/>
</dbReference>
<dbReference type="EC" id="1.6.2.4" evidence="4"/>
<dbReference type="RefSeq" id="WP_164461987.1">
    <property type="nucleotide sequence ID" value="NZ_QTTA01000019.1"/>
</dbReference>
<evidence type="ECO:0000256" key="2">
    <source>
        <dbReference type="ARBA" id="ARBA00022643"/>
    </source>
</evidence>
<dbReference type="SUPFAM" id="SSF52343">
    <property type="entry name" value="Ferredoxin reductase-like, C-terminal NADP-linked domain"/>
    <property type="match status" value="1"/>
</dbReference>
<dbReference type="Gene3D" id="2.40.30.10">
    <property type="entry name" value="Translation factors"/>
    <property type="match status" value="1"/>
</dbReference>
<dbReference type="InterPro" id="IPR017927">
    <property type="entry name" value="FAD-bd_FR_type"/>
</dbReference>
<dbReference type="Pfam" id="PF00258">
    <property type="entry name" value="Flavodoxin_1"/>
    <property type="match status" value="1"/>
</dbReference>
<dbReference type="Proteomes" id="UP000548978">
    <property type="component" value="Unassembled WGS sequence"/>
</dbReference>
<evidence type="ECO:0000259" key="6">
    <source>
        <dbReference type="PROSITE" id="PS51384"/>
    </source>
</evidence>
<dbReference type="CDD" id="cd06200">
    <property type="entry name" value="SiR_like1"/>
    <property type="match status" value="1"/>
</dbReference>
<dbReference type="SUPFAM" id="SSF63380">
    <property type="entry name" value="Riboflavin synthase domain-like"/>
    <property type="match status" value="1"/>
</dbReference>
<keyword evidence="3" id="KW-0249">Electron transport</keyword>